<organism evidence="2 3">
    <name type="scientific">Danaus chrysippus</name>
    <name type="common">African queen</name>
    <dbReference type="NCBI Taxonomy" id="151541"/>
    <lineage>
        <taxon>Eukaryota</taxon>
        <taxon>Metazoa</taxon>
        <taxon>Ecdysozoa</taxon>
        <taxon>Arthropoda</taxon>
        <taxon>Hexapoda</taxon>
        <taxon>Insecta</taxon>
        <taxon>Pterygota</taxon>
        <taxon>Neoptera</taxon>
        <taxon>Endopterygota</taxon>
        <taxon>Lepidoptera</taxon>
        <taxon>Glossata</taxon>
        <taxon>Ditrysia</taxon>
        <taxon>Papilionoidea</taxon>
        <taxon>Nymphalidae</taxon>
        <taxon>Danainae</taxon>
        <taxon>Danaini</taxon>
        <taxon>Danaina</taxon>
        <taxon>Danaus</taxon>
        <taxon>Anosia</taxon>
    </lineage>
</organism>
<feature type="region of interest" description="Disordered" evidence="1">
    <location>
        <begin position="100"/>
        <end position="128"/>
    </location>
</feature>
<feature type="compositionally biased region" description="Polar residues" evidence="1">
    <location>
        <begin position="111"/>
        <end position="122"/>
    </location>
</feature>
<dbReference type="OrthoDB" id="7463981at2759"/>
<sequence length="128" mass="14644">MAEVKKCNEEISNENSTNEFLFYEKTCEAYKDDDEEIKMIFNEIKKLSDPKNKDSEIGEDVEDVELILKRAEHISHETENLLKSSPIATVSNGFYAHTDPGNIPKIKVTKPNENIQNENKNAVSKVRN</sequence>
<protein>
    <submittedName>
        <fullName evidence="2">(African queen) hypothetical protein</fullName>
    </submittedName>
</protein>
<comment type="caution">
    <text evidence="2">The sequence shown here is derived from an EMBL/GenBank/DDBJ whole genome shotgun (WGS) entry which is preliminary data.</text>
</comment>
<keyword evidence="3" id="KW-1185">Reference proteome</keyword>
<dbReference type="Proteomes" id="UP000789524">
    <property type="component" value="Unassembled WGS sequence"/>
</dbReference>
<proteinExistence type="predicted"/>
<evidence type="ECO:0000256" key="1">
    <source>
        <dbReference type="SAM" id="MobiDB-lite"/>
    </source>
</evidence>
<dbReference type="AlphaFoldDB" id="A0A8J2QKJ4"/>
<evidence type="ECO:0000313" key="3">
    <source>
        <dbReference type="Proteomes" id="UP000789524"/>
    </source>
</evidence>
<gene>
    <name evidence="2" type="ORF">DCHRY22_LOCUS5585</name>
</gene>
<dbReference type="EMBL" id="CAKASE010000051">
    <property type="protein sequence ID" value="CAG9564611.1"/>
    <property type="molecule type" value="Genomic_DNA"/>
</dbReference>
<reference evidence="2" key="1">
    <citation type="submission" date="2021-09" db="EMBL/GenBank/DDBJ databases">
        <authorList>
            <person name="Martin H S."/>
        </authorList>
    </citation>
    <scope>NUCLEOTIDE SEQUENCE</scope>
</reference>
<name>A0A8J2QKJ4_9NEOP</name>
<evidence type="ECO:0000313" key="2">
    <source>
        <dbReference type="EMBL" id="CAG9564611.1"/>
    </source>
</evidence>
<accession>A0A8J2QKJ4</accession>